<comment type="caution">
    <text evidence="1">The sequence shown here is derived from an EMBL/GenBank/DDBJ whole genome shotgun (WGS) entry which is preliminary data.</text>
</comment>
<protein>
    <submittedName>
        <fullName evidence="1">Uncharacterized protein</fullName>
    </submittedName>
</protein>
<accession>A0A422M6Z7</accession>
<evidence type="ECO:0000313" key="1">
    <source>
        <dbReference type="EMBL" id="RND83496.1"/>
    </source>
</evidence>
<gene>
    <name evidence="1" type="ORF">FAM18172_02391</name>
</gene>
<proteinExistence type="predicted"/>
<reference evidence="1 2" key="1">
    <citation type="journal article" date="2018" name="Front. Microbiol.">
        <title>Conversion of Methionine to Cysteine in Lactobacillus paracasei Depends on the Highly Mobile cysK-ctl-cysE Gene Cluster.</title>
        <authorList>
            <person name="Wuthrich D."/>
            <person name="Irmler S."/>
            <person name="Berthoud H."/>
            <person name="Guggenbuhl B."/>
            <person name="Eugster E."/>
            <person name="Bruggmann R."/>
        </authorList>
    </citation>
    <scope>NUCLEOTIDE SEQUENCE [LARGE SCALE GENOMIC DNA]</scope>
    <source>
        <strain evidence="1 2">FAM18172</strain>
    </source>
</reference>
<sequence length="192" mass="22110">MIHSLYQLRWRLLESFLLLLLAISLGASNGRIRVMGETLWYHYTTRQLTVKSIKTHQYGHAATQSLQSQLLSEQHKQAKLRAYQLNPYAHLTNKKQHLLNCNQVMLNENAQKLAQQLQSEPEQEQALAVEKQLDQISEAYEVLGNLMLPATVMTDQAKCRTILKLFQQLPPTAPDYAYYQKIADLAEKYISP</sequence>
<evidence type="ECO:0000313" key="2">
    <source>
        <dbReference type="Proteomes" id="UP000285532"/>
    </source>
</evidence>
<dbReference type="AlphaFoldDB" id="A0A422M6Z7"/>
<dbReference type="Proteomes" id="UP000285532">
    <property type="component" value="Unassembled WGS sequence"/>
</dbReference>
<dbReference type="EMBL" id="LKFU01000095">
    <property type="protein sequence ID" value="RND83496.1"/>
    <property type="molecule type" value="Genomic_DNA"/>
</dbReference>
<name>A0A422M6Z7_LACPA</name>
<dbReference type="RefSeq" id="WP_128519053.1">
    <property type="nucleotide sequence ID" value="NZ_LKFU01000095.1"/>
</dbReference>
<organism evidence="1 2">
    <name type="scientific">Lacticaseibacillus paracasei</name>
    <name type="common">Lactobacillus paracasei</name>
    <dbReference type="NCBI Taxonomy" id="1597"/>
    <lineage>
        <taxon>Bacteria</taxon>
        <taxon>Bacillati</taxon>
        <taxon>Bacillota</taxon>
        <taxon>Bacilli</taxon>
        <taxon>Lactobacillales</taxon>
        <taxon>Lactobacillaceae</taxon>
        <taxon>Lacticaseibacillus</taxon>
    </lineage>
</organism>